<dbReference type="PROSITE" id="PS01124">
    <property type="entry name" value="HTH_ARAC_FAMILY_2"/>
    <property type="match status" value="1"/>
</dbReference>
<reference evidence="6" key="1">
    <citation type="journal article" date="2019" name="Int. J. Syst. Evol. Microbiol.">
        <title>The Global Catalogue of Microorganisms (GCM) 10K type strain sequencing project: providing services to taxonomists for standard genome sequencing and annotation.</title>
        <authorList>
            <consortium name="The Broad Institute Genomics Platform"/>
            <consortium name="The Broad Institute Genome Sequencing Center for Infectious Disease"/>
            <person name="Wu L."/>
            <person name="Ma J."/>
        </authorList>
    </citation>
    <scope>NUCLEOTIDE SEQUENCE [LARGE SCALE GENOMIC DNA]</scope>
    <source>
        <strain evidence="6">CECT 7297</strain>
    </source>
</reference>
<proteinExistence type="predicted"/>
<dbReference type="PANTHER" id="PTHR47504:SF5">
    <property type="entry name" value="RIGHT ORIGIN-BINDING PROTEIN"/>
    <property type="match status" value="1"/>
</dbReference>
<dbReference type="InterPro" id="IPR011256">
    <property type="entry name" value="Reg_factor_effector_dom_sf"/>
</dbReference>
<evidence type="ECO:0000313" key="6">
    <source>
        <dbReference type="Proteomes" id="UP001595798"/>
    </source>
</evidence>
<dbReference type="Proteomes" id="UP001595798">
    <property type="component" value="Unassembled WGS sequence"/>
</dbReference>
<keyword evidence="3" id="KW-0804">Transcription</keyword>
<evidence type="ECO:0000256" key="3">
    <source>
        <dbReference type="ARBA" id="ARBA00023163"/>
    </source>
</evidence>
<gene>
    <name evidence="5" type="ORF">ACFOZ5_09090</name>
</gene>
<feature type="domain" description="HTH araC/xylS-type" evidence="4">
    <location>
        <begin position="13"/>
        <end position="111"/>
    </location>
</feature>
<dbReference type="InterPro" id="IPR009057">
    <property type="entry name" value="Homeodomain-like_sf"/>
</dbReference>
<name>A0ABV8QHV8_9GAMM</name>
<dbReference type="InterPro" id="IPR050959">
    <property type="entry name" value="MarA-like"/>
</dbReference>
<dbReference type="EMBL" id="JBHSDI010000012">
    <property type="protein sequence ID" value="MFC4259181.1"/>
    <property type="molecule type" value="Genomic_DNA"/>
</dbReference>
<dbReference type="PRINTS" id="PR00032">
    <property type="entry name" value="HTHARAC"/>
</dbReference>
<dbReference type="Gene3D" id="1.10.10.60">
    <property type="entry name" value="Homeodomain-like"/>
    <property type="match status" value="2"/>
</dbReference>
<dbReference type="SMART" id="SM00871">
    <property type="entry name" value="AraC_E_bind"/>
    <property type="match status" value="1"/>
</dbReference>
<dbReference type="SMART" id="SM00342">
    <property type="entry name" value="HTH_ARAC"/>
    <property type="match status" value="1"/>
</dbReference>
<protein>
    <submittedName>
        <fullName evidence="5">Helix-turn-helix domain-containing protein</fullName>
    </submittedName>
</protein>
<dbReference type="RefSeq" id="WP_379886725.1">
    <property type="nucleotide sequence ID" value="NZ_JBHSDI010000012.1"/>
</dbReference>
<sequence>MVPDTQTPQSRIGQVLQFIHCHLDQPLTVASLAALGGWSRWQFQRVFAAHTGSSVAQYIRELRLSKAAEQLLCTGDRQLDIALSCGFESDISFSRSFRQYFGCSPGQYRNRGLRCHLRAPIPVSPLPAPPTSDSPYRTRIRVESRPAFDVIGLSCQIHGIYSPTPDFAQRVPDLWRRLGTRHSLPEDAARLGVMDVSGDGGDHCFPYWACVEAAAWRDHPPLPRLTVPPQEYAVVPFQGPVAGLEQTLSWFLNQWLPASGYQGCYGFDLEIYPAGARQNIPGNHISVEYWVPIRAAGNRTRPMHQMVK</sequence>
<keyword evidence="1" id="KW-0805">Transcription regulation</keyword>
<dbReference type="SUPFAM" id="SSF46689">
    <property type="entry name" value="Homeodomain-like"/>
    <property type="match status" value="2"/>
</dbReference>
<evidence type="ECO:0000256" key="2">
    <source>
        <dbReference type="ARBA" id="ARBA00023125"/>
    </source>
</evidence>
<accession>A0ABV8QHV8</accession>
<keyword evidence="6" id="KW-1185">Reference proteome</keyword>
<dbReference type="Pfam" id="PF06445">
    <property type="entry name" value="GyrI-like"/>
    <property type="match status" value="1"/>
</dbReference>
<comment type="caution">
    <text evidence="5">The sequence shown here is derived from an EMBL/GenBank/DDBJ whole genome shotgun (WGS) entry which is preliminary data.</text>
</comment>
<dbReference type="InterPro" id="IPR018060">
    <property type="entry name" value="HTH_AraC"/>
</dbReference>
<dbReference type="InterPro" id="IPR010499">
    <property type="entry name" value="AraC_E-bd"/>
</dbReference>
<evidence type="ECO:0000256" key="1">
    <source>
        <dbReference type="ARBA" id="ARBA00023015"/>
    </source>
</evidence>
<dbReference type="PANTHER" id="PTHR47504">
    <property type="entry name" value="RIGHT ORIGIN-BINDING PROTEIN"/>
    <property type="match status" value="1"/>
</dbReference>
<keyword evidence="2" id="KW-0238">DNA-binding</keyword>
<evidence type="ECO:0000313" key="5">
    <source>
        <dbReference type="EMBL" id="MFC4259181.1"/>
    </source>
</evidence>
<dbReference type="InterPro" id="IPR029442">
    <property type="entry name" value="GyrI-like"/>
</dbReference>
<dbReference type="SUPFAM" id="SSF55136">
    <property type="entry name" value="Probable bacterial effector-binding domain"/>
    <property type="match status" value="1"/>
</dbReference>
<dbReference type="InterPro" id="IPR020449">
    <property type="entry name" value="Tscrpt_reg_AraC-type_HTH"/>
</dbReference>
<dbReference type="Gene3D" id="3.20.80.10">
    <property type="entry name" value="Regulatory factor, effector binding domain"/>
    <property type="match status" value="1"/>
</dbReference>
<organism evidence="5 6">
    <name type="scientific">Marinobacter lacisalsi</name>
    <dbReference type="NCBI Taxonomy" id="475979"/>
    <lineage>
        <taxon>Bacteria</taxon>
        <taxon>Pseudomonadati</taxon>
        <taxon>Pseudomonadota</taxon>
        <taxon>Gammaproteobacteria</taxon>
        <taxon>Pseudomonadales</taxon>
        <taxon>Marinobacteraceae</taxon>
        <taxon>Marinobacter</taxon>
    </lineage>
</organism>
<evidence type="ECO:0000259" key="4">
    <source>
        <dbReference type="PROSITE" id="PS01124"/>
    </source>
</evidence>
<dbReference type="Pfam" id="PF12833">
    <property type="entry name" value="HTH_18"/>
    <property type="match status" value="1"/>
</dbReference>